<dbReference type="PRINTS" id="PR02045">
    <property type="entry name" value="F138DOMAIN"/>
</dbReference>
<keyword evidence="2" id="KW-1185">Reference proteome</keyword>
<reference evidence="1 2" key="1">
    <citation type="submission" date="2013-03" db="EMBL/GenBank/DDBJ databases">
        <authorList>
            <person name="Warren W."/>
            <person name="Wilson R.K."/>
        </authorList>
    </citation>
    <scope>NUCLEOTIDE SEQUENCE</scope>
</reference>
<reference evidence="1" key="3">
    <citation type="submission" date="2025-09" db="UniProtKB">
        <authorList>
            <consortium name="Ensembl"/>
        </authorList>
    </citation>
    <scope>IDENTIFICATION</scope>
</reference>
<reference evidence="1" key="2">
    <citation type="submission" date="2025-08" db="UniProtKB">
        <authorList>
            <consortium name="Ensembl"/>
        </authorList>
    </citation>
    <scope>IDENTIFICATION</scope>
</reference>
<evidence type="ECO:0000313" key="1">
    <source>
        <dbReference type="Ensembl" id="ENSMFAP00000058129.1"/>
    </source>
</evidence>
<organism evidence="1 2">
    <name type="scientific">Macaca fascicularis</name>
    <name type="common">Crab-eating macaque</name>
    <name type="synonym">Cynomolgus monkey</name>
    <dbReference type="NCBI Taxonomy" id="9541"/>
    <lineage>
        <taxon>Eukaryota</taxon>
        <taxon>Metazoa</taxon>
        <taxon>Chordata</taxon>
        <taxon>Craniata</taxon>
        <taxon>Vertebrata</taxon>
        <taxon>Euteleostomi</taxon>
        <taxon>Mammalia</taxon>
        <taxon>Eutheria</taxon>
        <taxon>Euarchontoglires</taxon>
        <taxon>Primates</taxon>
        <taxon>Haplorrhini</taxon>
        <taxon>Catarrhini</taxon>
        <taxon>Cercopithecidae</taxon>
        <taxon>Cercopithecinae</taxon>
        <taxon>Macaca</taxon>
    </lineage>
</organism>
<protein>
    <submittedName>
        <fullName evidence="1">Uncharacterized protein</fullName>
    </submittedName>
</protein>
<dbReference type="AlphaFoldDB" id="A0A7N9D6N7"/>
<dbReference type="Proteomes" id="UP000233100">
    <property type="component" value="Chromosome 10"/>
</dbReference>
<dbReference type="Ensembl" id="ENSMFAT00000084958.1">
    <property type="protein sequence ID" value="ENSMFAP00000058129.1"/>
    <property type="gene ID" value="ENSMFAG00000049064.1"/>
</dbReference>
<accession>A0A7N9D6N7</accession>
<name>A0A7N9D6N7_MACFA</name>
<sequence length="99" mass="11141">MPPRPASFCIFSRDGVRRVGQAVLKLLTSGDPPTSTSQSVGITGVSHCAWPNILERRTRKLPAFVHTAQSQVPQDVSRNWRCYTFSFGRRPLHLTTTRF</sequence>
<dbReference type="GeneTree" id="ENSGT01080000258859"/>
<evidence type="ECO:0000313" key="2">
    <source>
        <dbReference type="Proteomes" id="UP000233100"/>
    </source>
</evidence>
<proteinExistence type="predicted"/>